<accession>A0A562LVH6</accession>
<dbReference type="RefSeq" id="WP_144813751.1">
    <property type="nucleotide sequence ID" value="NZ_VLKP01000005.1"/>
</dbReference>
<dbReference type="Proteomes" id="UP000316471">
    <property type="component" value="Unassembled WGS sequence"/>
</dbReference>
<name>A0A562LVH6_9GAMM</name>
<organism evidence="2 3">
    <name type="scientific">Aerolutibacter ruishenii</name>
    <dbReference type="NCBI Taxonomy" id="686800"/>
    <lineage>
        <taxon>Bacteria</taxon>
        <taxon>Pseudomonadati</taxon>
        <taxon>Pseudomonadota</taxon>
        <taxon>Gammaproteobacteria</taxon>
        <taxon>Lysobacterales</taxon>
        <taxon>Lysobacteraceae</taxon>
        <taxon>Aerolutibacter</taxon>
    </lineage>
</organism>
<sequence length="230" mass="25704">MKPAFWARKAHKWIGLVIGVQALLWMISGLYMTVISIDVIHGDHLAHGATRPLPASASYLTPAQLSAGHPGLTGFRLKHLLERPVYEVKAAGQVMLVDAKTGEPLSPLDEQDARRIAESLYQGEARLVSISLLAKAPQEVASRPVPMWQAKFDDRGGTTLYVSPTTGELLAKRHDLWRWFDFLWMFHIMDYEAREDVNNTLLRFAAAVGFVFALSGAWLLFYSFRRGGKA</sequence>
<keyword evidence="3" id="KW-1185">Reference proteome</keyword>
<dbReference type="Pfam" id="PF03929">
    <property type="entry name" value="PepSY_TM"/>
    <property type="match status" value="1"/>
</dbReference>
<feature type="transmembrane region" description="Helical" evidence="1">
    <location>
        <begin position="12"/>
        <end position="32"/>
    </location>
</feature>
<keyword evidence="1" id="KW-0472">Membrane</keyword>
<keyword evidence="1" id="KW-1133">Transmembrane helix</keyword>
<comment type="caution">
    <text evidence="2">The sequence shown here is derived from an EMBL/GenBank/DDBJ whole genome shotgun (WGS) entry which is preliminary data.</text>
</comment>
<dbReference type="InterPro" id="IPR005625">
    <property type="entry name" value="PepSY-ass_TM"/>
</dbReference>
<proteinExistence type="predicted"/>
<reference evidence="2 3" key="1">
    <citation type="journal article" date="2015" name="Stand. Genomic Sci.">
        <title>Genomic Encyclopedia of Bacterial and Archaeal Type Strains, Phase III: the genomes of soil and plant-associated and newly described type strains.</title>
        <authorList>
            <person name="Whitman W.B."/>
            <person name="Woyke T."/>
            <person name="Klenk H.P."/>
            <person name="Zhou Y."/>
            <person name="Lilburn T.G."/>
            <person name="Beck B.J."/>
            <person name="De Vos P."/>
            <person name="Vandamme P."/>
            <person name="Eisen J.A."/>
            <person name="Garrity G."/>
            <person name="Hugenholtz P."/>
            <person name="Kyrpides N.C."/>
        </authorList>
    </citation>
    <scope>NUCLEOTIDE SEQUENCE [LARGE SCALE GENOMIC DNA]</scope>
    <source>
        <strain evidence="2 3">CGMCC 1.10136</strain>
    </source>
</reference>
<keyword evidence="1 2" id="KW-0812">Transmembrane</keyword>
<evidence type="ECO:0000313" key="2">
    <source>
        <dbReference type="EMBL" id="TWI11518.1"/>
    </source>
</evidence>
<dbReference type="OrthoDB" id="9806195at2"/>
<feature type="transmembrane region" description="Helical" evidence="1">
    <location>
        <begin position="201"/>
        <end position="224"/>
    </location>
</feature>
<dbReference type="EMBL" id="VLKP01000005">
    <property type="protein sequence ID" value="TWI11518.1"/>
    <property type="molecule type" value="Genomic_DNA"/>
</dbReference>
<dbReference type="AlphaFoldDB" id="A0A562LVH6"/>
<evidence type="ECO:0000313" key="3">
    <source>
        <dbReference type="Proteomes" id="UP000316471"/>
    </source>
</evidence>
<evidence type="ECO:0000256" key="1">
    <source>
        <dbReference type="SAM" id="Phobius"/>
    </source>
</evidence>
<gene>
    <name evidence="2" type="ORF">IP93_01414</name>
</gene>
<protein>
    <submittedName>
        <fullName evidence="2">PepSY-associated transmembrane protein</fullName>
    </submittedName>
</protein>